<feature type="compositionally biased region" description="Basic and acidic residues" evidence="2">
    <location>
        <begin position="901"/>
        <end position="910"/>
    </location>
</feature>
<feature type="compositionally biased region" description="Polar residues" evidence="2">
    <location>
        <begin position="869"/>
        <end position="882"/>
    </location>
</feature>
<feature type="compositionally biased region" description="Basic and acidic residues" evidence="2">
    <location>
        <begin position="740"/>
        <end position="750"/>
    </location>
</feature>
<feature type="compositionally biased region" description="Polar residues" evidence="2">
    <location>
        <begin position="690"/>
        <end position="715"/>
    </location>
</feature>
<feature type="signal peptide" evidence="3">
    <location>
        <begin position="1"/>
        <end position="35"/>
    </location>
</feature>
<gene>
    <name evidence="4" type="ORF">R5R35_008929</name>
</gene>
<comment type="caution">
    <text evidence="4">The sequence shown here is derived from an EMBL/GenBank/DDBJ whole genome shotgun (WGS) entry which is preliminary data.</text>
</comment>
<reference evidence="4 5" key="1">
    <citation type="submission" date="2024-03" db="EMBL/GenBank/DDBJ databases">
        <title>The genome assembly and annotation of the cricket Gryllus longicercus Weissman &amp; Gray.</title>
        <authorList>
            <person name="Szrajer S."/>
            <person name="Gray D."/>
            <person name="Ylla G."/>
        </authorList>
    </citation>
    <scope>NUCLEOTIDE SEQUENCE [LARGE SCALE GENOMIC DNA]</scope>
    <source>
        <strain evidence="4">DAG 2021-001</strain>
        <tissue evidence="4">Whole body minus gut</tissue>
    </source>
</reference>
<evidence type="ECO:0000256" key="2">
    <source>
        <dbReference type="SAM" id="MobiDB-lite"/>
    </source>
</evidence>
<keyword evidence="3" id="KW-0732">Signal</keyword>
<feature type="compositionally biased region" description="Polar residues" evidence="2">
    <location>
        <begin position="751"/>
        <end position="764"/>
    </location>
</feature>
<evidence type="ECO:0000313" key="5">
    <source>
        <dbReference type="Proteomes" id="UP001378592"/>
    </source>
</evidence>
<evidence type="ECO:0000313" key="4">
    <source>
        <dbReference type="EMBL" id="KAK7867385.1"/>
    </source>
</evidence>
<feature type="region of interest" description="Disordered" evidence="2">
    <location>
        <begin position="36"/>
        <end position="85"/>
    </location>
</feature>
<feature type="coiled-coil region" evidence="1">
    <location>
        <begin position="594"/>
        <end position="621"/>
    </location>
</feature>
<feature type="region of interest" description="Disordered" evidence="2">
    <location>
        <begin position="690"/>
        <end position="728"/>
    </location>
</feature>
<keyword evidence="5" id="KW-1185">Reference proteome</keyword>
<feature type="compositionally biased region" description="Basic and acidic residues" evidence="2">
    <location>
        <begin position="858"/>
        <end position="868"/>
    </location>
</feature>
<feature type="compositionally biased region" description="Polar residues" evidence="2">
    <location>
        <begin position="839"/>
        <end position="857"/>
    </location>
</feature>
<accession>A0AAN9VLX6</accession>
<name>A0AAN9VLX6_9ORTH</name>
<proteinExistence type="predicted"/>
<dbReference type="AlphaFoldDB" id="A0AAN9VLX6"/>
<sequence>MRRRRLRNAFWLLARPLAALCLLVGLLSQETAAEAEDEEAAAAAEATSQGTDSAPAPAPPPPPAPPMGPGPGPGPGLGGGGTTTTTGMSAWPASLYYHRPIFAHQSVQSALAAIEERLRALEPPALAHAHAHARRLDALDARVARLDALLQLRLDRLAESASARHLKEELATEQLGRSLDAAFERLHHRLGFMETRLEVALAKLQTSQDSLSTRVERVDAALGGGCGGGCGGGGGGAELRQLKSGLDELRRSVHDNHHGLLNSTLAAVAAGDGARQRQLDSLAAALGHLQAELNRSLAVQNDAEGSGGAGGGGEAPLRHERHASAATSLLGAVDRHAASFGSKVTNMYNELWRRTQLLEGLAKDSMALANATRRELQEGMRSVSMQLSRYCSLQADKAKPASHSRDNIEATLEEIRTSTSSYFQTIISIQHMFQASCHRIQEHEPMLEKYLAETLERIVGLLTNNKWENQVEDLHRYLKSHHTTVVRNVGHTTNTVLRAANYSSKEAQNLAVAINEAHEGLLISTTDIQKGISKIQNEQQVVYQSLKEITAVMNELQNKVSYSSNQSTSEGPYLKVIQCQESSTESTNITSELKKIFEANHNHLSKEIQNLTQSITEVLKNLGVQISSHTSDNSKSSKQDLINVLTTTSEDYDDTSEHDSISETLEENLNSIFDSHSSEKSSVFQNLTNSQTMPATNKKSIQTQIPSQVETSTPQPSTPLYGASSSQELTSIVSNAHNEIRENQSRDNNERVSNTTQENQNNLSAPLNSTIITIVHSAEPITSEDQVTYLSTDNISTVMGNPENEHSHRQTFIRTERNNKFIASQKLDLHDTNYALNEMTTKNPTPYYQDINSSLSSRTEEGSRENRDQNSSFPHRIPQTQDYNHHSNNNMSSHQTLQKNASRDDRHADDQNLPPMHNPKNHSQREIHHKFPNTNRGFPRNTRHKNFNKNDTHYLYRLLNKLEELSNRLMNSESSDGSAPDNSGHTDDSQEDSEENLDYSLPDSTFSNK</sequence>
<protein>
    <submittedName>
        <fullName evidence="4">Uncharacterized protein</fullName>
    </submittedName>
</protein>
<feature type="region of interest" description="Disordered" evidence="2">
    <location>
        <begin position="740"/>
        <end position="764"/>
    </location>
</feature>
<dbReference type="EMBL" id="JAZDUA010000121">
    <property type="protein sequence ID" value="KAK7867385.1"/>
    <property type="molecule type" value="Genomic_DNA"/>
</dbReference>
<feature type="compositionally biased region" description="Basic residues" evidence="2">
    <location>
        <begin position="919"/>
        <end position="931"/>
    </location>
</feature>
<organism evidence="4 5">
    <name type="scientific">Gryllus longicercus</name>
    <dbReference type="NCBI Taxonomy" id="2509291"/>
    <lineage>
        <taxon>Eukaryota</taxon>
        <taxon>Metazoa</taxon>
        <taxon>Ecdysozoa</taxon>
        <taxon>Arthropoda</taxon>
        <taxon>Hexapoda</taxon>
        <taxon>Insecta</taxon>
        <taxon>Pterygota</taxon>
        <taxon>Neoptera</taxon>
        <taxon>Polyneoptera</taxon>
        <taxon>Orthoptera</taxon>
        <taxon>Ensifera</taxon>
        <taxon>Gryllidea</taxon>
        <taxon>Grylloidea</taxon>
        <taxon>Gryllidae</taxon>
        <taxon>Gryllinae</taxon>
        <taxon>Gryllus</taxon>
    </lineage>
</organism>
<evidence type="ECO:0000256" key="1">
    <source>
        <dbReference type="SAM" id="Coils"/>
    </source>
</evidence>
<dbReference type="Proteomes" id="UP001378592">
    <property type="component" value="Unassembled WGS sequence"/>
</dbReference>
<feature type="chain" id="PRO_5042875092" evidence="3">
    <location>
        <begin position="36"/>
        <end position="1009"/>
    </location>
</feature>
<feature type="region of interest" description="Disordered" evidence="2">
    <location>
        <begin position="839"/>
        <end position="949"/>
    </location>
</feature>
<evidence type="ECO:0000256" key="3">
    <source>
        <dbReference type="SAM" id="SignalP"/>
    </source>
</evidence>
<keyword evidence="1" id="KW-0175">Coiled coil</keyword>
<feature type="compositionally biased region" description="Polar residues" evidence="2">
    <location>
        <begin position="968"/>
        <end position="983"/>
    </location>
</feature>
<feature type="region of interest" description="Disordered" evidence="2">
    <location>
        <begin position="968"/>
        <end position="1009"/>
    </location>
</feature>
<feature type="compositionally biased region" description="Pro residues" evidence="2">
    <location>
        <begin position="56"/>
        <end position="74"/>
    </location>
</feature>